<name>E9HE99_DAPPU</name>
<evidence type="ECO:0000313" key="1">
    <source>
        <dbReference type="EMBL" id="EFX69894.1"/>
    </source>
</evidence>
<dbReference type="KEGG" id="dpx:DAPPUDRAFT_300629"/>
<protein>
    <submittedName>
        <fullName evidence="1">Uncharacterized protein</fullName>
    </submittedName>
</protein>
<dbReference type="HOGENOM" id="CLU_1929666_0_0_1"/>
<dbReference type="Proteomes" id="UP000000305">
    <property type="component" value="Unassembled WGS sequence"/>
</dbReference>
<evidence type="ECO:0000313" key="2">
    <source>
        <dbReference type="Proteomes" id="UP000000305"/>
    </source>
</evidence>
<reference evidence="1 2" key="1">
    <citation type="journal article" date="2011" name="Science">
        <title>The ecoresponsive genome of Daphnia pulex.</title>
        <authorList>
            <person name="Colbourne J.K."/>
            <person name="Pfrender M.E."/>
            <person name="Gilbert D."/>
            <person name="Thomas W.K."/>
            <person name="Tucker A."/>
            <person name="Oakley T.H."/>
            <person name="Tokishita S."/>
            <person name="Aerts A."/>
            <person name="Arnold G.J."/>
            <person name="Basu M.K."/>
            <person name="Bauer D.J."/>
            <person name="Caceres C.E."/>
            <person name="Carmel L."/>
            <person name="Casola C."/>
            <person name="Choi J.H."/>
            <person name="Detter J.C."/>
            <person name="Dong Q."/>
            <person name="Dusheyko S."/>
            <person name="Eads B.D."/>
            <person name="Frohlich T."/>
            <person name="Geiler-Samerotte K.A."/>
            <person name="Gerlach D."/>
            <person name="Hatcher P."/>
            <person name="Jogdeo S."/>
            <person name="Krijgsveld J."/>
            <person name="Kriventseva E.V."/>
            <person name="Kultz D."/>
            <person name="Laforsch C."/>
            <person name="Lindquist E."/>
            <person name="Lopez J."/>
            <person name="Manak J.R."/>
            <person name="Muller J."/>
            <person name="Pangilinan J."/>
            <person name="Patwardhan R.P."/>
            <person name="Pitluck S."/>
            <person name="Pritham E.J."/>
            <person name="Rechtsteiner A."/>
            <person name="Rho M."/>
            <person name="Rogozin I.B."/>
            <person name="Sakarya O."/>
            <person name="Salamov A."/>
            <person name="Schaack S."/>
            <person name="Shapiro H."/>
            <person name="Shiga Y."/>
            <person name="Skalitzky C."/>
            <person name="Smith Z."/>
            <person name="Souvorov A."/>
            <person name="Sung W."/>
            <person name="Tang Z."/>
            <person name="Tsuchiya D."/>
            <person name="Tu H."/>
            <person name="Vos H."/>
            <person name="Wang M."/>
            <person name="Wolf Y.I."/>
            <person name="Yamagata H."/>
            <person name="Yamada T."/>
            <person name="Ye Y."/>
            <person name="Shaw J.R."/>
            <person name="Andrews J."/>
            <person name="Crease T.J."/>
            <person name="Tang H."/>
            <person name="Lucas S.M."/>
            <person name="Robertson H.M."/>
            <person name="Bork P."/>
            <person name="Koonin E.V."/>
            <person name="Zdobnov E.M."/>
            <person name="Grigoriev I.V."/>
            <person name="Lynch M."/>
            <person name="Boore J.L."/>
        </authorList>
    </citation>
    <scope>NUCLEOTIDE SEQUENCE [LARGE SCALE GENOMIC DNA]</scope>
</reference>
<proteinExistence type="predicted"/>
<accession>E9HE99</accession>
<dbReference type="InParanoid" id="E9HE99"/>
<dbReference type="AlphaFoldDB" id="E9HE99"/>
<dbReference type="EMBL" id="GL732628">
    <property type="protein sequence ID" value="EFX69894.1"/>
    <property type="molecule type" value="Genomic_DNA"/>
</dbReference>
<gene>
    <name evidence="1" type="ORF">DAPPUDRAFT_300629</name>
</gene>
<keyword evidence="2" id="KW-1185">Reference proteome</keyword>
<organism evidence="1 2">
    <name type="scientific">Daphnia pulex</name>
    <name type="common">Water flea</name>
    <dbReference type="NCBI Taxonomy" id="6669"/>
    <lineage>
        <taxon>Eukaryota</taxon>
        <taxon>Metazoa</taxon>
        <taxon>Ecdysozoa</taxon>
        <taxon>Arthropoda</taxon>
        <taxon>Crustacea</taxon>
        <taxon>Branchiopoda</taxon>
        <taxon>Diplostraca</taxon>
        <taxon>Cladocera</taxon>
        <taxon>Anomopoda</taxon>
        <taxon>Daphniidae</taxon>
        <taxon>Daphnia</taxon>
    </lineage>
</organism>
<sequence>MTRNIIYTWPKSKSLWGCCSCTRKKGREAAGRERGWTLHKFTALSQSHKTKAQPKERSGHLLLYIVRVVGVSDSLTTFQSLYSFFLFNGGKRERRPPVRRSVRKFRLSHISTYREREYKTVRDGGVGAARP</sequence>